<feature type="chain" id="PRO_5046048500" description="Autotransporter domain-containing protein" evidence="1">
    <location>
        <begin position="21"/>
        <end position="293"/>
    </location>
</feature>
<name>A0ABW7ELI7_9BURK</name>
<dbReference type="RefSeq" id="WP_394470343.1">
    <property type="nucleotide sequence ID" value="NZ_JBIGHY010000003.1"/>
</dbReference>
<dbReference type="Proteomes" id="UP001606300">
    <property type="component" value="Unassembled WGS sequence"/>
</dbReference>
<dbReference type="SUPFAM" id="SSF56935">
    <property type="entry name" value="Porins"/>
    <property type="match status" value="1"/>
</dbReference>
<proteinExistence type="predicted"/>
<protein>
    <recommendedName>
        <fullName evidence="4">Autotransporter domain-containing protein</fullName>
    </recommendedName>
</protein>
<comment type="caution">
    <text evidence="2">The sequence shown here is derived from an EMBL/GenBank/DDBJ whole genome shotgun (WGS) entry which is preliminary data.</text>
</comment>
<organism evidence="2 3">
    <name type="scientific">Pelomonas dachongensis</name>
    <dbReference type="NCBI Taxonomy" id="3299029"/>
    <lineage>
        <taxon>Bacteria</taxon>
        <taxon>Pseudomonadati</taxon>
        <taxon>Pseudomonadota</taxon>
        <taxon>Betaproteobacteria</taxon>
        <taxon>Burkholderiales</taxon>
        <taxon>Sphaerotilaceae</taxon>
        <taxon>Roseateles</taxon>
    </lineage>
</organism>
<sequence length="293" mass="30089">MKAAHFAIAAALMAPTFAPAQDAEAPADRRTVSIAVQRDALGNQSAAAAARVPVGRTGWVQAGVGRSRSRDAAGATYRPHQVSLGGGVAGKTWQAGLTASLRRDGEQLCRTDLAAAVDWQPVDGVSVGVEGTHRRARAGGTVAGAAVEQRLSGQGVGLHGAVVVTPRLSLHGATLHSRYRSRSTQQATAASPGLQGLLGVLSGPRVSVVNRDEAALERSHQLGATYRVSERVALSGELTQDRVFEGGQLRSLQLKAAIAAGDSGWTLTPGIGRSRDAQGQGVSFGSVGASLAW</sequence>
<dbReference type="EMBL" id="JBIGHY010000003">
    <property type="protein sequence ID" value="MFG6414265.1"/>
    <property type="molecule type" value="Genomic_DNA"/>
</dbReference>
<evidence type="ECO:0000313" key="3">
    <source>
        <dbReference type="Proteomes" id="UP001606300"/>
    </source>
</evidence>
<gene>
    <name evidence="2" type="ORF">ACG02S_10170</name>
</gene>
<feature type="signal peptide" evidence="1">
    <location>
        <begin position="1"/>
        <end position="20"/>
    </location>
</feature>
<reference evidence="2 3" key="1">
    <citation type="submission" date="2024-09" db="EMBL/GenBank/DDBJ databases">
        <title>Novel species of the genus Pelomonas and Roseateles isolated from streams.</title>
        <authorList>
            <person name="Lu H."/>
        </authorList>
    </citation>
    <scope>NUCLEOTIDE SEQUENCE [LARGE SCALE GENOMIC DNA]</scope>
    <source>
        <strain evidence="2 3">DC23W</strain>
    </source>
</reference>
<keyword evidence="3" id="KW-1185">Reference proteome</keyword>
<accession>A0ABW7ELI7</accession>
<evidence type="ECO:0000256" key="1">
    <source>
        <dbReference type="SAM" id="SignalP"/>
    </source>
</evidence>
<evidence type="ECO:0008006" key="4">
    <source>
        <dbReference type="Google" id="ProtNLM"/>
    </source>
</evidence>
<keyword evidence="1" id="KW-0732">Signal</keyword>
<evidence type="ECO:0000313" key="2">
    <source>
        <dbReference type="EMBL" id="MFG6414265.1"/>
    </source>
</evidence>